<dbReference type="EMBL" id="CP159992">
    <property type="protein sequence ID" value="XCP95651.1"/>
    <property type="molecule type" value="Genomic_DNA"/>
</dbReference>
<sequence length="119" mass="13159">MAAYIIQIHENLLQTFIPVKYMDVEIAYVGDGEGTDVYVGVGGIHGELYRNLFHIGSGSHQEVSSYVIHNLNVSCEICELKIISNSSIPNHLVIRIYCRGGEGQLIGILSEHQMTKLAD</sequence>
<name>A0AAU8NGL7_9BACL</name>
<gene>
    <name evidence="1" type="ORF">ABXS70_02630</name>
</gene>
<dbReference type="RefSeq" id="WP_342552593.1">
    <property type="nucleotide sequence ID" value="NZ_CP159992.1"/>
</dbReference>
<dbReference type="AlphaFoldDB" id="A0AAU8NGL7"/>
<proteinExistence type="predicted"/>
<protein>
    <submittedName>
        <fullName evidence="1">Uncharacterized protein</fullName>
    </submittedName>
</protein>
<reference evidence="1" key="1">
    <citation type="submission" date="2024-05" db="EMBL/GenBank/DDBJ databases">
        <title>Draft genome assemblies of 36 bacteria isolated from hibernating arctic ground squirrels.</title>
        <authorList>
            <person name="McKee H."/>
            <person name="Mullen L."/>
            <person name="Drown D.M."/>
            <person name="Duddleston K.N."/>
        </authorList>
    </citation>
    <scope>NUCLEOTIDE SEQUENCE</scope>
    <source>
        <strain evidence="1">AN1007</strain>
    </source>
</reference>
<organism evidence="1">
    <name type="scientific">Paenibacillus sp. AN1007</name>
    <dbReference type="NCBI Taxonomy" id="3151385"/>
    <lineage>
        <taxon>Bacteria</taxon>
        <taxon>Bacillati</taxon>
        <taxon>Bacillota</taxon>
        <taxon>Bacilli</taxon>
        <taxon>Bacillales</taxon>
        <taxon>Paenibacillaceae</taxon>
        <taxon>Paenibacillus</taxon>
    </lineage>
</organism>
<accession>A0AAU8NGL7</accession>
<evidence type="ECO:0000313" key="1">
    <source>
        <dbReference type="EMBL" id="XCP95651.1"/>
    </source>
</evidence>